<evidence type="ECO:0000313" key="1">
    <source>
        <dbReference type="EMBL" id="SIS73415.1"/>
    </source>
</evidence>
<proteinExistence type="predicted"/>
<protein>
    <submittedName>
        <fullName evidence="1">Uncharacterized protein</fullName>
    </submittedName>
</protein>
<name>A0A1N7LHV9_9FLAO</name>
<gene>
    <name evidence="1" type="ORF">SAMN05421796_102335</name>
</gene>
<dbReference type="STRING" id="551459.SAMN05421796_102335"/>
<accession>A0A1N7LHV9</accession>
<reference evidence="2" key="1">
    <citation type="submission" date="2017-01" db="EMBL/GenBank/DDBJ databases">
        <authorList>
            <person name="Varghese N."/>
            <person name="Submissions S."/>
        </authorList>
    </citation>
    <scope>NUCLEOTIDE SEQUENCE [LARGE SCALE GENOMIC DNA]</scope>
    <source>
        <strain evidence="2">DSM 21068</strain>
    </source>
</reference>
<dbReference type="EMBL" id="FTOJ01000002">
    <property type="protein sequence ID" value="SIS73415.1"/>
    <property type="molecule type" value="Genomic_DNA"/>
</dbReference>
<sequence>MAISLLGHGLVKIPKLAEYNDSMMKSMENLYFHLALFP</sequence>
<organism evidence="1 2">
    <name type="scientific">Chryseobacterium piscicola</name>
    <dbReference type="NCBI Taxonomy" id="551459"/>
    <lineage>
        <taxon>Bacteria</taxon>
        <taxon>Pseudomonadati</taxon>
        <taxon>Bacteroidota</taxon>
        <taxon>Flavobacteriia</taxon>
        <taxon>Flavobacteriales</taxon>
        <taxon>Weeksellaceae</taxon>
        <taxon>Chryseobacterium group</taxon>
        <taxon>Chryseobacterium</taxon>
    </lineage>
</organism>
<evidence type="ECO:0000313" key="2">
    <source>
        <dbReference type="Proteomes" id="UP000186246"/>
    </source>
</evidence>
<dbReference type="AlphaFoldDB" id="A0A1N7LHV9"/>
<dbReference type="Proteomes" id="UP000186246">
    <property type="component" value="Unassembled WGS sequence"/>
</dbReference>